<accession>A0A1I8AX40</accession>
<keyword evidence="1" id="KW-1185">Reference proteome</keyword>
<evidence type="ECO:0000313" key="2">
    <source>
        <dbReference type="WBParaSite" id="MhA1_Contig1049.frz3.gene11"/>
    </source>
</evidence>
<reference evidence="2" key="1">
    <citation type="submission" date="2016-11" db="UniProtKB">
        <authorList>
            <consortium name="WormBaseParasite"/>
        </authorList>
    </citation>
    <scope>IDENTIFICATION</scope>
</reference>
<sequence>MFPIPRLSNDILYLIAEKLLFNNTQIQKHRYVDFCEPNAYTLFMKLKWFQEERTSMNHKLFTLGKPYVHKSGMRNQRSGNKIGRYEINVRKANPIPIIARKIEFTDSVGRKHYCLFRTNIR</sequence>
<protein>
    <submittedName>
        <fullName evidence="2">Uncharacterized protein</fullName>
    </submittedName>
</protein>
<organism evidence="1 2">
    <name type="scientific">Meloidogyne hapla</name>
    <name type="common">Root-knot nematode worm</name>
    <dbReference type="NCBI Taxonomy" id="6305"/>
    <lineage>
        <taxon>Eukaryota</taxon>
        <taxon>Metazoa</taxon>
        <taxon>Ecdysozoa</taxon>
        <taxon>Nematoda</taxon>
        <taxon>Chromadorea</taxon>
        <taxon>Rhabditida</taxon>
        <taxon>Tylenchina</taxon>
        <taxon>Tylenchomorpha</taxon>
        <taxon>Tylenchoidea</taxon>
        <taxon>Meloidogynidae</taxon>
        <taxon>Meloidogyninae</taxon>
        <taxon>Meloidogyne</taxon>
    </lineage>
</organism>
<proteinExistence type="predicted"/>
<name>A0A1I8AX40_MELHA</name>
<dbReference type="WBParaSite" id="MhA1_Contig1049.frz3.gene11">
    <property type="protein sequence ID" value="MhA1_Contig1049.frz3.gene11"/>
    <property type="gene ID" value="MhA1_Contig1049.frz3.gene11"/>
</dbReference>
<dbReference type="Proteomes" id="UP000095281">
    <property type="component" value="Unplaced"/>
</dbReference>
<dbReference type="AlphaFoldDB" id="A0A1I8AX40"/>
<evidence type="ECO:0000313" key="1">
    <source>
        <dbReference type="Proteomes" id="UP000095281"/>
    </source>
</evidence>